<evidence type="ECO:0000256" key="1">
    <source>
        <dbReference type="ARBA" id="ARBA00022490"/>
    </source>
</evidence>
<dbReference type="InterPro" id="IPR013849">
    <property type="entry name" value="DNA_helicase_Holl-junc_RuvA_I"/>
</dbReference>
<organism evidence="8">
    <name type="scientific">Borrelia bissettiae</name>
    <name type="common">Borreliella bissettiae</name>
    <dbReference type="NCBI Taxonomy" id="64897"/>
    <lineage>
        <taxon>Bacteria</taxon>
        <taxon>Pseudomonadati</taxon>
        <taxon>Spirochaetota</taxon>
        <taxon>Spirochaetia</taxon>
        <taxon>Spirochaetales</taxon>
        <taxon>Borreliaceae</taxon>
        <taxon>Borreliella</taxon>
    </lineage>
</organism>
<feature type="region of interest" description="Domain III" evidence="6">
    <location>
        <begin position="145"/>
        <end position="197"/>
    </location>
</feature>
<dbReference type="GO" id="GO:0005524">
    <property type="term" value="F:ATP binding"/>
    <property type="evidence" value="ECO:0007669"/>
    <property type="project" value="InterPro"/>
</dbReference>
<evidence type="ECO:0000256" key="3">
    <source>
        <dbReference type="ARBA" id="ARBA00023125"/>
    </source>
</evidence>
<dbReference type="NCBIfam" id="TIGR00084">
    <property type="entry name" value="ruvA"/>
    <property type="match status" value="1"/>
</dbReference>
<comment type="caution">
    <text evidence="6">Lacks conserved residue(s) required for the propagation of feature annotation.</text>
</comment>
<comment type="domain">
    <text evidence="6">Has three domains with a flexible linker between the domains II and III and assumes an 'L' shape. Domain III is highly mobile and contacts RuvB.</text>
</comment>
<keyword evidence="4 6" id="KW-0233">DNA recombination</keyword>
<dbReference type="HAMAP" id="MF_00031">
    <property type="entry name" value="DNA_HJ_migration_RuvA"/>
    <property type="match status" value="1"/>
</dbReference>
<keyword evidence="5 6" id="KW-0234">DNA repair</keyword>
<dbReference type="AlphaFoldDB" id="A0A1L8ZDP8"/>
<dbReference type="GO" id="GO:0006310">
    <property type="term" value="P:DNA recombination"/>
    <property type="evidence" value="ECO:0007669"/>
    <property type="project" value="UniProtKB-UniRule"/>
</dbReference>
<keyword evidence="8" id="KW-0378">Hydrolase</keyword>
<keyword evidence="2 6" id="KW-0227">DNA damage</keyword>
<comment type="caution">
    <text evidence="8">The sequence shown here is derived from an EMBL/GenBank/DDBJ whole genome shotgun (WGS) entry which is preliminary data.</text>
</comment>
<keyword evidence="3 6" id="KW-0238">DNA-binding</keyword>
<comment type="function">
    <text evidence="6">The RuvA-RuvB-RuvC complex processes Holliday junction (HJ) DNA during genetic recombination and DNA repair, while the RuvA-RuvB complex plays an important role in the rescue of blocked DNA replication forks via replication fork reversal (RFR). RuvA specifically binds to HJ cruciform DNA, conferring on it an open structure. The RuvB hexamer acts as an ATP-dependent pump, pulling dsDNA into and through the RuvAB complex. HJ branch migration allows RuvC to scan DNA until it finds its consensus sequence, where it cleaves and resolves the cruciform DNA.</text>
</comment>
<feature type="domain" description="Helix-hairpin-helix DNA-binding motif class 1" evidence="7">
    <location>
        <begin position="107"/>
        <end position="126"/>
    </location>
</feature>
<dbReference type="InterPro" id="IPR000085">
    <property type="entry name" value="RuvA"/>
</dbReference>
<dbReference type="SUPFAM" id="SSF47781">
    <property type="entry name" value="RuvA domain 2-like"/>
    <property type="match status" value="1"/>
</dbReference>
<dbReference type="GO" id="GO:0009378">
    <property type="term" value="F:four-way junction helicase activity"/>
    <property type="evidence" value="ECO:0007669"/>
    <property type="project" value="InterPro"/>
</dbReference>
<evidence type="ECO:0000313" key="8">
    <source>
        <dbReference type="EMBL" id="OJH15874.1"/>
    </source>
</evidence>
<dbReference type="Gene3D" id="2.40.50.140">
    <property type="entry name" value="Nucleic acid-binding proteins"/>
    <property type="match status" value="1"/>
</dbReference>
<reference evidence="8" key="2">
    <citation type="submission" date="2015-07" db="EMBL/GenBank/DDBJ databases">
        <authorList>
            <person name="Noorani M."/>
        </authorList>
    </citation>
    <scope>NUCLEOTIDE SEQUENCE</scope>
    <source>
        <strain evidence="8">CO275</strain>
    </source>
</reference>
<comment type="similarity">
    <text evidence="6">Belongs to the RuvA family.</text>
</comment>
<reference evidence="8" key="1">
    <citation type="journal article" date="2015" name="Microbiology">
        <title>Similarities in murine infection and immune response to Borrelia bissettii and Borrelia burgdorferi sensu stricto.</title>
        <authorList>
            <person name="Leydet B.F.Jr."/>
            <person name="Liang F.T."/>
        </authorList>
    </citation>
    <scope>NUCLEOTIDE SEQUENCE [LARGE SCALE GENOMIC DNA]</scope>
    <source>
        <strain evidence="8">CO275</strain>
    </source>
</reference>
<dbReference type="InterPro" id="IPR003583">
    <property type="entry name" value="Hlx-hairpin-Hlx_DNA-bd_motif"/>
</dbReference>
<dbReference type="Pfam" id="PF14520">
    <property type="entry name" value="HHH_5"/>
    <property type="match status" value="1"/>
</dbReference>
<evidence type="ECO:0000256" key="6">
    <source>
        <dbReference type="HAMAP-Rule" id="MF_00031"/>
    </source>
</evidence>
<dbReference type="Pfam" id="PF01330">
    <property type="entry name" value="RuvA_N"/>
    <property type="match status" value="1"/>
</dbReference>
<proteinExistence type="inferred from homology"/>
<dbReference type="GO" id="GO:0000400">
    <property type="term" value="F:four-way junction DNA binding"/>
    <property type="evidence" value="ECO:0007669"/>
    <property type="project" value="UniProtKB-UniRule"/>
</dbReference>
<dbReference type="InterPro" id="IPR012340">
    <property type="entry name" value="NA-bd_OB-fold"/>
</dbReference>
<dbReference type="GO" id="GO:0006281">
    <property type="term" value="P:DNA repair"/>
    <property type="evidence" value="ECO:0007669"/>
    <property type="project" value="UniProtKB-UniRule"/>
</dbReference>
<keyword evidence="8" id="KW-0547">Nucleotide-binding</keyword>
<comment type="subcellular location">
    <subcellularLocation>
        <location evidence="6">Cytoplasm</location>
    </subcellularLocation>
</comment>
<sequence length="197" mass="22711">MINKIHGKVIEKKEYSLVLMTTVFEFELLASAFCLANFNLSEKVELFTYLYTRENELKLFGFLNSDEREIFKGLIGVSGIGPKAALRVLSNIRYNEFKDAIDREDVELVSKIKGIGKKMAGKMFLHLQGKLLINSELESTSLFRFKELEESIVSMGFDRKIVNSKIREAFNLAEFSNLKDSEKEQFLFKEVLRRISS</sequence>
<dbReference type="SMART" id="SM00278">
    <property type="entry name" value="HhH1"/>
    <property type="match status" value="2"/>
</dbReference>
<dbReference type="Gene3D" id="1.10.150.20">
    <property type="entry name" value="5' to 3' exonuclease, C-terminal subdomain"/>
    <property type="match status" value="1"/>
</dbReference>
<feature type="domain" description="Helix-hairpin-helix DNA-binding motif class 1" evidence="7">
    <location>
        <begin position="72"/>
        <end position="91"/>
    </location>
</feature>
<dbReference type="OrthoDB" id="5293449at2"/>
<evidence type="ECO:0000256" key="4">
    <source>
        <dbReference type="ARBA" id="ARBA00023172"/>
    </source>
</evidence>
<dbReference type="GO" id="GO:0005737">
    <property type="term" value="C:cytoplasm"/>
    <property type="evidence" value="ECO:0007669"/>
    <property type="project" value="UniProtKB-SubCell"/>
</dbReference>
<dbReference type="GO" id="GO:0048476">
    <property type="term" value="C:Holliday junction resolvase complex"/>
    <property type="evidence" value="ECO:0007669"/>
    <property type="project" value="UniProtKB-UniRule"/>
</dbReference>
<gene>
    <name evidence="6 8" type="primary">ruvA</name>
    <name evidence="8" type="ORF">ER70_00180</name>
</gene>
<feature type="region of interest" description="Domain II" evidence="6">
    <location>
        <begin position="64"/>
        <end position="141"/>
    </location>
</feature>
<dbReference type="EMBL" id="JNBW01000010">
    <property type="protein sequence ID" value="OJH15874.1"/>
    <property type="molecule type" value="Genomic_DNA"/>
</dbReference>
<keyword evidence="8" id="KW-0347">Helicase</keyword>
<evidence type="ECO:0000259" key="7">
    <source>
        <dbReference type="SMART" id="SM00278"/>
    </source>
</evidence>
<protein>
    <recommendedName>
        <fullName evidence="6">Holliday junction branch migration complex subunit RuvA</fullName>
    </recommendedName>
</protein>
<dbReference type="SUPFAM" id="SSF50249">
    <property type="entry name" value="Nucleic acid-binding proteins"/>
    <property type="match status" value="1"/>
</dbReference>
<evidence type="ECO:0000256" key="2">
    <source>
        <dbReference type="ARBA" id="ARBA00022763"/>
    </source>
</evidence>
<name>A0A1L8ZDP8_BORBI</name>
<dbReference type="InterPro" id="IPR010994">
    <property type="entry name" value="RuvA_2-like"/>
</dbReference>
<evidence type="ECO:0000256" key="5">
    <source>
        <dbReference type="ARBA" id="ARBA00023204"/>
    </source>
</evidence>
<keyword evidence="8" id="KW-0067">ATP-binding</keyword>
<comment type="subunit">
    <text evidence="6">Homotetramer. Forms an RuvA(8)-RuvB(12)-Holliday junction (HJ) complex. HJ DNA is sandwiched between 2 RuvA tetramers; dsDNA enters through RuvA and exits via RuvB. An RuvB hexamer assembles on each DNA strand where it exits the tetramer. Each RuvB hexamer is contacted by two RuvA subunits (via domain III) on 2 adjacent RuvB subunits; this complex drives branch migration. In the full resolvosome a probable DNA-RuvA(4)-RuvB(12)-RuvC(2) complex forms which resolves the HJ.</text>
</comment>
<keyword evidence="1 6" id="KW-0963">Cytoplasm</keyword>
<accession>A0A1L8ZDP8</accession>